<name>A0ACC4D9I5_PURLI</name>
<keyword evidence="2" id="KW-1185">Reference proteome</keyword>
<sequence length="167" mass="17760">MQNGSASAGARRCASGTNEPCRGRTCEDSRHQSWTASWSARRRQLKRASTRGRLRGGVGSGQAVMPTGQRGAKTRRRAEATGGMAWRRKFSYRPGSVQAASPAATMPKTLESHKGWGSRVAGRLVTPEQEITLGSAARGTGNGYGSAAASCGAWKRGGGREWRRQPG</sequence>
<evidence type="ECO:0000313" key="2">
    <source>
        <dbReference type="Proteomes" id="UP001638806"/>
    </source>
</evidence>
<dbReference type="Proteomes" id="UP001638806">
    <property type="component" value="Unassembled WGS sequence"/>
</dbReference>
<comment type="caution">
    <text evidence="1">The sequence shown here is derived from an EMBL/GenBank/DDBJ whole genome shotgun (WGS) entry which is preliminary data.</text>
</comment>
<accession>A0ACC4D9I5</accession>
<gene>
    <name evidence="1" type="ORF">ACCO45_013883</name>
</gene>
<dbReference type="EMBL" id="JBGNUJ010000013">
    <property type="protein sequence ID" value="KAL3952166.1"/>
    <property type="molecule type" value="Genomic_DNA"/>
</dbReference>
<organism evidence="1 2">
    <name type="scientific">Purpureocillium lilacinum</name>
    <name type="common">Paecilomyces lilacinus</name>
    <dbReference type="NCBI Taxonomy" id="33203"/>
    <lineage>
        <taxon>Eukaryota</taxon>
        <taxon>Fungi</taxon>
        <taxon>Dikarya</taxon>
        <taxon>Ascomycota</taxon>
        <taxon>Pezizomycotina</taxon>
        <taxon>Sordariomycetes</taxon>
        <taxon>Hypocreomycetidae</taxon>
        <taxon>Hypocreales</taxon>
        <taxon>Ophiocordycipitaceae</taxon>
        <taxon>Purpureocillium</taxon>
    </lineage>
</organism>
<protein>
    <submittedName>
        <fullName evidence="1">Uncharacterized protein</fullName>
    </submittedName>
</protein>
<evidence type="ECO:0000313" key="1">
    <source>
        <dbReference type="EMBL" id="KAL3952166.1"/>
    </source>
</evidence>
<reference evidence="1" key="1">
    <citation type="submission" date="2024-12" db="EMBL/GenBank/DDBJ databases">
        <title>Comparative genomics and development of molecular markers within Purpureocillium lilacinum and among Purpureocillium species.</title>
        <authorList>
            <person name="Yeh Z.-Y."/>
            <person name="Ni N.-T."/>
            <person name="Lo P.-H."/>
            <person name="Mushyakhwo K."/>
            <person name="Lin C.-F."/>
            <person name="Nai Y.-S."/>
        </authorList>
    </citation>
    <scope>NUCLEOTIDE SEQUENCE</scope>
    <source>
        <strain evidence="1">NCHU-NPUST-175</strain>
    </source>
</reference>
<proteinExistence type="predicted"/>